<reference evidence="2 3" key="1">
    <citation type="submission" date="2019-06" db="EMBL/GenBank/DDBJ databases">
        <title>Genome Sequence of the Brown Rot Fungal Pathogen Monilinia laxa.</title>
        <authorList>
            <person name="De Miccolis Angelini R.M."/>
            <person name="Landi L."/>
            <person name="Abate D."/>
            <person name="Pollastro S."/>
            <person name="Romanazzi G."/>
            <person name="Faretra F."/>
        </authorList>
    </citation>
    <scope>NUCLEOTIDE SEQUENCE [LARGE SCALE GENOMIC DNA]</scope>
    <source>
        <strain evidence="2 3">Mlax316</strain>
    </source>
</reference>
<dbReference type="PANTHER" id="PTHR38123:SF5">
    <property type="entry name" value="CELL WALL GALACTOMANNOPROTEIN"/>
    <property type="match status" value="1"/>
</dbReference>
<keyword evidence="1" id="KW-0732">Signal</keyword>
<evidence type="ECO:0000313" key="3">
    <source>
        <dbReference type="Proteomes" id="UP000326757"/>
    </source>
</evidence>
<dbReference type="InterPro" id="IPR021054">
    <property type="entry name" value="Cell_wall_mannoprotein_1"/>
</dbReference>
<dbReference type="EMBL" id="VIGI01000004">
    <property type="protein sequence ID" value="KAB8300865.1"/>
    <property type="molecule type" value="Genomic_DNA"/>
</dbReference>
<gene>
    <name evidence="2" type="ORF">EYC80_002793</name>
</gene>
<name>A0A5N6KBX2_MONLA</name>
<dbReference type="Proteomes" id="UP000326757">
    <property type="component" value="Unassembled WGS sequence"/>
</dbReference>
<sequence length="181" mass="19399">MVSLKALCFYLATASVSVSAAPLIDRAPFTMDVLISDIAHIDAGFKALTQNLNSPNGSVFDIASITANIAAIHFADHKGTFDANFAPVANLNESSKIVTYASYSIGVDIPTFVKVLESKKEQFSPDERPKIAEGLKQLKADNDDFSAALVAKLATNVDPKAKKVFAVIDEAFLSGIYYFSS</sequence>
<evidence type="ECO:0000313" key="2">
    <source>
        <dbReference type="EMBL" id="KAB8300865.1"/>
    </source>
</evidence>
<feature type="signal peptide" evidence="1">
    <location>
        <begin position="1"/>
        <end position="20"/>
    </location>
</feature>
<dbReference type="OrthoDB" id="2422134at2759"/>
<dbReference type="GO" id="GO:0005576">
    <property type="term" value="C:extracellular region"/>
    <property type="evidence" value="ECO:0007669"/>
    <property type="project" value="TreeGrafter"/>
</dbReference>
<dbReference type="Gene3D" id="1.20.1280.140">
    <property type="match status" value="1"/>
</dbReference>
<organism evidence="2 3">
    <name type="scientific">Monilinia laxa</name>
    <name type="common">Brown rot fungus</name>
    <name type="synonym">Sclerotinia laxa</name>
    <dbReference type="NCBI Taxonomy" id="61186"/>
    <lineage>
        <taxon>Eukaryota</taxon>
        <taxon>Fungi</taxon>
        <taxon>Dikarya</taxon>
        <taxon>Ascomycota</taxon>
        <taxon>Pezizomycotina</taxon>
        <taxon>Leotiomycetes</taxon>
        <taxon>Helotiales</taxon>
        <taxon>Sclerotiniaceae</taxon>
        <taxon>Monilinia</taxon>
    </lineage>
</organism>
<feature type="chain" id="PRO_5024962780" evidence="1">
    <location>
        <begin position="21"/>
        <end position="181"/>
    </location>
</feature>
<proteinExistence type="predicted"/>
<protein>
    <submittedName>
        <fullName evidence="2">Uncharacterized protein</fullName>
    </submittedName>
</protein>
<accession>A0A5N6KBX2</accession>
<evidence type="ECO:0000256" key="1">
    <source>
        <dbReference type="SAM" id="SignalP"/>
    </source>
</evidence>
<dbReference type="PANTHER" id="PTHR38123">
    <property type="entry name" value="CELL WALL SERINE-THREONINE-RICH GALACTOMANNOPROTEIN MP1 (AFU_ORTHOLOGUE AFUA_4G03240)"/>
    <property type="match status" value="1"/>
</dbReference>
<dbReference type="AlphaFoldDB" id="A0A5N6KBX2"/>
<comment type="caution">
    <text evidence="2">The sequence shown here is derived from an EMBL/GenBank/DDBJ whole genome shotgun (WGS) entry which is preliminary data.</text>
</comment>
<keyword evidence="3" id="KW-1185">Reference proteome</keyword>
<dbReference type="Pfam" id="PF12296">
    <property type="entry name" value="HsbA"/>
    <property type="match status" value="1"/>
</dbReference>